<proteinExistence type="predicted"/>
<gene>
    <name evidence="1" type="ORF">VTL71DRAFT_8347</name>
</gene>
<keyword evidence="2" id="KW-1185">Reference proteome</keyword>
<accession>A0ABR4CZR4</accession>
<comment type="caution">
    <text evidence="1">The sequence shown here is derived from an EMBL/GenBank/DDBJ whole genome shotgun (WGS) entry which is preliminary data.</text>
</comment>
<name>A0ABR4CZR4_9HELO</name>
<sequence>MKYLKQKAKVLSNRSEGVTIAGGWTGSDSHIATSGCSHGRGVASALAQVTPVKVTNVGGKTRICSQLQDTFSWLGCDIVAVKEVLLDGWLI</sequence>
<reference evidence="1 2" key="1">
    <citation type="journal article" date="2024" name="Commun. Biol.">
        <title>Comparative genomic analysis of thermophilic fungi reveals convergent evolutionary adaptations and gene losses.</title>
        <authorList>
            <person name="Steindorff A.S."/>
            <person name="Aguilar-Pontes M.V."/>
            <person name="Robinson A.J."/>
            <person name="Andreopoulos B."/>
            <person name="LaButti K."/>
            <person name="Kuo A."/>
            <person name="Mondo S."/>
            <person name="Riley R."/>
            <person name="Otillar R."/>
            <person name="Haridas S."/>
            <person name="Lipzen A."/>
            <person name="Grimwood J."/>
            <person name="Schmutz J."/>
            <person name="Clum A."/>
            <person name="Reid I.D."/>
            <person name="Moisan M.C."/>
            <person name="Butler G."/>
            <person name="Nguyen T.T.M."/>
            <person name="Dewar K."/>
            <person name="Conant G."/>
            <person name="Drula E."/>
            <person name="Henrissat B."/>
            <person name="Hansel C."/>
            <person name="Singer S."/>
            <person name="Hutchinson M.I."/>
            <person name="de Vries R.P."/>
            <person name="Natvig D.O."/>
            <person name="Powell A.J."/>
            <person name="Tsang A."/>
            <person name="Grigoriev I.V."/>
        </authorList>
    </citation>
    <scope>NUCLEOTIDE SEQUENCE [LARGE SCALE GENOMIC DNA]</scope>
    <source>
        <strain evidence="1 2">CBS 494.80</strain>
    </source>
</reference>
<dbReference type="Proteomes" id="UP001595075">
    <property type="component" value="Unassembled WGS sequence"/>
</dbReference>
<evidence type="ECO:0000313" key="2">
    <source>
        <dbReference type="Proteomes" id="UP001595075"/>
    </source>
</evidence>
<evidence type="ECO:0000313" key="1">
    <source>
        <dbReference type="EMBL" id="KAL2074569.1"/>
    </source>
</evidence>
<protein>
    <submittedName>
        <fullName evidence="1">Uncharacterized protein</fullName>
    </submittedName>
</protein>
<organism evidence="1 2">
    <name type="scientific">Oculimacula yallundae</name>
    <dbReference type="NCBI Taxonomy" id="86028"/>
    <lineage>
        <taxon>Eukaryota</taxon>
        <taxon>Fungi</taxon>
        <taxon>Dikarya</taxon>
        <taxon>Ascomycota</taxon>
        <taxon>Pezizomycotina</taxon>
        <taxon>Leotiomycetes</taxon>
        <taxon>Helotiales</taxon>
        <taxon>Ploettnerulaceae</taxon>
        <taxon>Oculimacula</taxon>
    </lineage>
</organism>
<dbReference type="EMBL" id="JAZHXI010000002">
    <property type="protein sequence ID" value="KAL2074569.1"/>
    <property type="molecule type" value="Genomic_DNA"/>
</dbReference>